<dbReference type="InterPro" id="IPR020476">
    <property type="entry name" value="Nudix_hydrolase"/>
</dbReference>
<evidence type="ECO:0000259" key="5">
    <source>
        <dbReference type="PROSITE" id="PS51462"/>
    </source>
</evidence>
<dbReference type="InterPro" id="IPR020084">
    <property type="entry name" value="NUDIX_hydrolase_CS"/>
</dbReference>
<dbReference type="Pfam" id="PF00293">
    <property type="entry name" value="NUDIX"/>
    <property type="match status" value="1"/>
</dbReference>
<protein>
    <submittedName>
        <fullName evidence="6">NUDIX domain-containing protein</fullName>
    </submittedName>
</protein>
<keyword evidence="3 4" id="KW-0378">Hydrolase</keyword>
<dbReference type="InParanoid" id="A0A545AVM5"/>
<dbReference type="InterPro" id="IPR000086">
    <property type="entry name" value="NUDIX_hydrolase_dom"/>
</dbReference>
<dbReference type="CDD" id="cd04683">
    <property type="entry name" value="NUDIX_Hydrolase"/>
    <property type="match status" value="1"/>
</dbReference>
<dbReference type="GO" id="GO:0016787">
    <property type="term" value="F:hydrolase activity"/>
    <property type="evidence" value="ECO:0007669"/>
    <property type="project" value="UniProtKB-KW"/>
</dbReference>
<comment type="cofactor">
    <cofactor evidence="1">
        <name>Mg(2+)</name>
        <dbReference type="ChEBI" id="CHEBI:18420"/>
    </cofactor>
</comment>
<dbReference type="EMBL" id="VIRS01000005">
    <property type="protein sequence ID" value="TQS45331.1"/>
    <property type="molecule type" value="Genomic_DNA"/>
</dbReference>
<comment type="caution">
    <text evidence="6">The sequence shown here is derived from an EMBL/GenBank/DDBJ whole genome shotgun (WGS) entry which is preliminary data.</text>
</comment>
<dbReference type="PANTHER" id="PTHR43046">
    <property type="entry name" value="GDP-MANNOSE MANNOSYL HYDROLASE"/>
    <property type="match status" value="1"/>
</dbReference>
<dbReference type="Gene3D" id="3.90.79.10">
    <property type="entry name" value="Nucleoside Triphosphate Pyrophosphohydrolase"/>
    <property type="match status" value="1"/>
</dbReference>
<dbReference type="InterPro" id="IPR015797">
    <property type="entry name" value="NUDIX_hydrolase-like_dom_sf"/>
</dbReference>
<dbReference type="Proteomes" id="UP000317982">
    <property type="component" value="Unassembled WGS sequence"/>
</dbReference>
<evidence type="ECO:0000256" key="1">
    <source>
        <dbReference type="ARBA" id="ARBA00001946"/>
    </source>
</evidence>
<sequence>MPHRTIVDVQVLLVRDGQVLLSQRRGGYAAGQWHMPSGKLEPDESIEHAAIREAREEVGVDLDPAALRCVHASHVLPPGEDPRVGFFFEATAWTGEPANREPEKCSAIGWFDLDHLPDGMVPYPAAGLLAYRDGVPFAVDGWSESDDRPADATRYSVLT</sequence>
<gene>
    <name evidence="6" type="ORF">FL583_09570</name>
</gene>
<dbReference type="OrthoDB" id="21342at2"/>
<dbReference type="PROSITE" id="PS00893">
    <property type="entry name" value="NUDIX_BOX"/>
    <property type="match status" value="1"/>
</dbReference>
<feature type="domain" description="Nudix hydrolase" evidence="5">
    <location>
        <begin position="4"/>
        <end position="133"/>
    </location>
</feature>
<accession>A0A545AVM5</accession>
<dbReference type="PROSITE" id="PS51462">
    <property type="entry name" value="NUDIX"/>
    <property type="match status" value="1"/>
</dbReference>
<evidence type="ECO:0000313" key="6">
    <source>
        <dbReference type="EMBL" id="TQS45331.1"/>
    </source>
</evidence>
<dbReference type="SUPFAM" id="SSF55811">
    <property type="entry name" value="Nudix"/>
    <property type="match status" value="1"/>
</dbReference>
<evidence type="ECO:0000256" key="3">
    <source>
        <dbReference type="ARBA" id="ARBA00022801"/>
    </source>
</evidence>
<dbReference type="AlphaFoldDB" id="A0A545AVM5"/>
<dbReference type="PANTHER" id="PTHR43046:SF16">
    <property type="entry name" value="ADP-RIBOSE PYROPHOSPHATASE YJHB-RELATED"/>
    <property type="match status" value="1"/>
</dbReference>
<proteinExistence type="inferred from homology"/>
<evidence type="ECO:0000256" key="2">
    <source>
        <dbReference type="ARBA" id="ARBA00005582"/>
    </source>
</evidence>
<keyword evidence="7" id="KW-1185">Reference proteome</keyword>
<comment type="similarity">
    <text evidence="2 4">Belongs to the Nudix hydrolase family.</text>
</comment>
<reference evidence="6 7" key="1">
    <citation type="submission" date="2019-07" db="EMBL/GenBank/DDBJ databases">
        <title>Cryptosporangium phraense sp. nov., isolated from plant litter.</title>
        <authorList>
            <person name="Suriyachadkun C."/>
        </authorList>
    </citation>
    <scope>NUCLEOTIDE SEQUENCE [LARGE SCALE GENOMIC DNA]</scope>
    <source>
        <strain evidence="6 7">A-T 5661</strain>
    </source>
</reference>
<evidence type="ECO:0000313" key="7">
    <source>
        <dbReference type="Proteomes" id="UP000317982"/>
    </source>
</evidence>
<dbReference type="PRINTS" id="PR00502">
    <property type="entry name" value="NUDIXFAMILY"/>
</dbReference>
<evidence type="ECO:0000256" key="4">
    <source>
        <dbReference type="RuleBase" id="RU003476"/>
    </source>
</evidence>
<name>A0A545AVM5_9ACTN</name>
<dbReference type="RefSeq" id="WP_142704196.1">
    <property type="nucleotide sequence ID" value="NZ_VIRS01000005.1"/>
</dbReference>
<organism evidence="6 7">
    <name type="scientific">Cryptosporangium phraense</name>
    <dbReference type="NCBI Taxonomy" id="2593070"/>
    <lineage>
        <taxon>Bacteria</taxon>
        <taxon>Bacillati</taxon>
        <taxon>Actinomycetota</taxon>
        <taxon>Actinomycetes</taxon>
        <taxon>Cryptosporangiales</taxon>
        <taxon>Cryptosporangiaceae</taxon>
        <taxon>Cryptosporangium</taxon>
    </lineage>
</organism>